<dbReference type="AlphaFoldDB" id="A0A4R0Z0C1"/>
<accession>A0A4R0Z0C1</accession>
<organism evidence="1 2">
    <name type="scientific">Dyella soli</name>
    <dbReference type="NCBI Taxonomy" id="522319"/>
    <lineage>
        <taxon>Bacteria</taxon>
        <taxon>Pseudomonadati</taxon>
        <taxon>Pseudomonadota</taxon>
        <taxon>Gammaproteobacteria</taxon>
        <taxon>Lysobacterales</taxon>
        <taxon>Rhodanobacteraceae</taxon>
        <taxon>Dyella</taxon>
    </lineage>
</organism>
<proteinExistence type="predicted"/>
<dbReference type="Proteomes" id="UP000291822">
    <property type="component" value="Unassembled WGS sequence"/>
</dbReference>
<evidence type="ECO:0000313" key="2">
    <source>
        <dbReference type="Proteomes" id="UP000291822"/>
    </source>
</evidence>
<protein>
    <recommendedName>
        <fullName evidence="3">DUF4393 domain-containing protein</fullName>
    </recommendedName>
</protein>
<reference evidence="1 2" key="1">
    <citation type="submission" date="2019-02" db="EMBL/GenBank/DDBJ databases">
        <title>Dyella amyloliquefaciens sp. nov., isolated from forest soil.</title>
        <authorList>
            <person name="Gao Z.-H."/>
            <person name="Qiu L.-H."/>
        </authorList>
    </citation>
    <scope>NUCLEOTIDE SEQUENCE [LARGE SCALE GENOMIC DNA]</scope>
    <source>
        <strain evidence="1 2">KACC 12747</strain>
    </source>
</reference>
<gene>
    <name evidence="1" type="ORF">EZM97_05555</name>
</gene>
<evidence type="ECO:0000313" key="1">
    <source>
        <dbReference type="EMBL" id="TCI12798.1"/>
    </source>
</evidence>
<evidence type="ECO:0008006" key="3">
    <source>
        <dbReference type="Google" id="ProtNLM"/>
    </source>
</evidence>
<name>A0A4R0Z0C1_9GAMM</name>
<comment type="caution">
    <text evidence="1">The sequence shown here is derived from an EMBL/GenBank/DDBJ whole genome shotgun (WGS) entry which is preliminary data.</text>
</comment>
<keyword evidence="2" id="KW-1185">Reference proteome</keyword>
<sequence length="236" mass="25573">MDHEMSKDGRLTAPDSRATAGDVIHSMAVKAGLGSVPLVGPFLSEAVQLAIVSPAQRRTQEFLEQVANAINALEQRGISATSLANDEGFQDVVFAAIESGRRSASSEKRTRLLACVANSAVLDAPAERKRLFIRLVDELDASHFVVLKIYGDKLFGVDAGMVDMSDDKALERLAQLVALDGVDREYLALVLRDLNSRGLLTNDYRAGTRLASSNFQRMIISLVGRELLEFVTEPAG</sequence>
<dbReference type="EMBL" id="SJTG01000001">
    <property type="protein sequence ID" value="TCI12798.1"/>
    <property type="molecule type" value="Genomic_DNA"/>
</dbReference>